<dbReference type="GO" id="GO:0005739">
    <property type="term" value="C:mitochondrion"/>
    <property type="evidence" value="ECO:0000318"/>
    <property type="project" value="GO_Central"/>
</dbReference>
<name>D8S2I1_SELML</name>
<evidence type="ECO:0000256" key="2">
    <source>
        <dbReference type="ARBA" id="ARBA00023054"/>
    </source>
</evidence>
<dbReference type="OrthoDB" id="2129069at2759"/>
<dbReference type="Proteomes" id="UP000001514">
    <property type="component" value="Unassembled WGS sequence"/>
</dbReference>
<dbReference type="AlphaFoldDB" id="D8S2I1"/>
<dbReference type="Pfam" id="PF07047">
    <property type="entry name" value="OPA3"/>
    <property type="match status" value="1"/>
</dbReference>
<gene>
    <name evidence="3" type="ORF">SELMODRAFT_107205</name>
</gene>
<dbReference type="FunCoup" id="D8S2I1">
    <property type="interactions" value="3072"/>
</dbReference>
<proteinExistence type="inferred from homology"/>
<evidence type="ECO:0000256" key="1">
    <source>
        <dbReference type="ARBA" id="ARBA00007584"/>
    </source>
</evidence>
<sequence>MIFPLMKLATLALRTLSKPVANRLKKTAAHHPRFRESISKMAQLNHRFSVNLQRRIYGHATDVEIRPLNEEKAVQAASEMLGEFFIFGVGGAVVIFEVSRNARSEEAKRKEEARKEDERRMKEEAIMSRISGVETRLDVIEELLRARR</sequence>
<dbReference type="STRING" id="88036.D8S2I1"/>
<protein>
    <recommendedName>
        <fullName evidence="5">OPA3-like protein</fullName>
    </recommendedName>
</protein>
<dbReference type="InParanoid" id="D8S2I1"/>
<dbReference type="Gramene" id="EFJ21637">
    <property type="protein sequence ID" value="EFJ21637"/>
    <property type="gene ID" value="SELMODRAFT_107205"/>
</dbReference>
<evidence type="ECO:0008006" key="5">
    <source>
        <dbReference type="Google" id="ProtNLM"/>
    </source>
</evidence>
<dbReference type="PANTHER" id="PTHR12499">
    <property type="entry name" value="OPTIC ATROPHY 3 PROTEIN OPA3"/>
    <property type="match status" value="1"/>
</dbReference>
<dbReference type="PANTHER" id="PTHR12499:SF0">
    <property type="entry name" value="OPTIC ATROPHY 3 PROTEIN"/>
    <property type="match status" value="1"/>
</dbReference>
<evidence type="ECO:0000313" key="3">
    <source>
        <dbReference type="EMBL" id="EFJ21637.1"/>
    </source>
</evidence>
<dbReference type="KEGG" id="smo:SELMODRAFT_107205"/>
<comment type="similarity">
    <text evidence="1">Belongs to the OPA3 family.</text>
</comment>
<dbReference type="eggNOG" id="KOG3335">
    <property type="taxonomic scope" value="Eukaryota"/>
</dbReference>
<dbReference type="OMA" id="NYRFRTN"/>
<keyword evidence="2" id="KW-0175">Coiled coil</keyword>
<dbReference type="EMBL" id="GL377599">
    <property type="protein sequence ID" value="EFJ21637.1"/>
    <property type="molecule type" value="Genomic_DNA"/>
</dbReference>
<accession>D8S2I1</accession>
<dbReference type="HOGENOM" id="CLU_074707_4_3_1"/>
<reference evidence="3 4" key="1">
    <citation type="journal article" date="2011" name="Science">
        <title>The Selaginella genome identifies genetic changes associated with the evolution of vascular plants.</title>
        <authorList>
            <person name="Banks J.A."/>
            <person name="Nishiyama T."/>
            <person name="Hasebe M."/>
            <person name="Bowman J.L."/>
            <person name="Gribskov M."/>
            <person name="dePamphilis C."/>
            <person name="Albert V.A."/>
            <person name="Aono N."/>
            <person name="Aoyama T."/>
            <person name="Ambrose B.A."/>
            <person name="Ashton N.W."/>
            <person name="Axtell M.J."/>
            <person name="Barker E."/>
            <person name="Barker M.S."/>
            <person name="Bennetzen J.L."/>
            <person name="Bonawitz N.D."/>
            <person name="Chapple C."/>
            <person name="Cheng C."/>
            <person name="Correa L.G."/>
            <person name="Dacre M."/>
            <person name="DeBarry J."/>
            <person name="Dreyer I."/>
            <person name="Elias M."/>
            <person name="Engstrom E.M."/>
            <person name="Estelle M."/>
            <person name="Feng L."/>
            <person name="Finet C."/>
            <person name="Floyd S.K."/>
            <person name="Frommer W.B."/>
            <person name="Fujita T."/>
            <person name="Gramzow L."/>
            <person name="Gutensohn M."/>
            <person name="Harholt J."/>
            <person name="Hattori M."/>
            <person name="Heyl A."/>
            <person name="Hirai T."/>
            <person name="Hiwatashi Y."/>
            <person name="Ishikawa M."/>
            <person name="Iwata M."/>
            <person name="Karol K.G."/>
            <person name="Koehler B."/>
            <person name="Kolukisaoglu U."/>
            <person name="Kubo M."/>
            <person name="Kurata T."/>
            <person name="Lalonde S."/>
            <person name="Li K."/>
            <person name="Li Y."/>
            <person name="Litt A."/>
            <person name="Lyons E."/>
            <person name="Manning G."/>
            <person name="Maruyama T."/>
            <person name="Michael T.P."/>
            <person name="Mikami K."/>
            <person name="Miyazaki S."/>
            <person name="Morinaga S."/>
            <person name="Murata T."/>
            <person name="Mueller-Roeber B."/>
            <person name="Nelson D.R."/>
            <person name="Obara M."/>
            <person name="Oguri Y."/>
            <person name="Olmstead R.G."/>
            <person name="Onodera N."/>
            <person name="Petersen B.L."/>
            <person name="Pils B."/>
            <person name="Prigge M."/>
            <person name="Rensing S.A."/>
            <person name="Riano-Pachon D.M."/>
            <person name="Roberts A.W."/>
            <person name="Sato Y."/>
            <person name="Scheller H.V."/>
            <person name="Schulz B."/>
            <person name="Schulz C."/>
            <person name="Shakirov E.V."/>
            <person name="Shibagaki N."/>
            <person name="Shinohara N."/>
            <person name="Shippen D.E."/>
            <person name="Soerensen I."/>
            <person name="Sotooka R."/>
            <person name="Sugimoto N."/>
            <person name="Sugita M."/>
            <person name="Sumikawa N."/>
            <person name="Tanurdzic M."/>
            <person name="Theissen G."/>
            <person name="Ulvskov P."/>
            <person name="Wakazuki S."/>
            <person name="Weng J.K."/>
            <person name="Willats W.W."/>
            <person name="Wipf D."/>
            <person name="Wolf P.G."/>
            <person name="Yang L."/>
            <person name="Zimmer A.D."/>
            <person name="Zhu Q."/>
            <person name="Mitros T."/>
            <person name="Hellsten U."/>
            <person name="Loque D."/>
            <person name="Otillar R."/>
            <person name="Salamov A."/>
            <person name="Schmutz J."/>
            <person name="Shapiro H."/>
            <person name="Lindquist E."/>
            <person name="Lucas S."/>
            <person name="Rokhsar D."/>
            <person name="Grigoriev I.V."/>
        </authorList>
    </citation>
    <scope>NUCLEOTIDE SEQUENCE [LARGE SCALE GENOMIC DNA]</scope>
</reference>
<dbReference type="InterPro" id="IPR010754">
    <property type="entry name" value="OPA3-like"/>
</dbReference>
<organism evidence="4">
    <name type="scientific">Selaginella moellendorffii</name>
    <name type="common">Spikemoss</name>
    <dbReference type="NCBI Taxonomy" id="88036"/>
    <lineage>
        <taxon>Eukaryota</taxon>
        <taxon>Viridiplantae</taxon>
        <taxon>Streptophyta</taxon>
        <taxon>Embryophyta</taxon>
        <taxon>Tracheophyta</taxon>
        <taxon>Lycopodiopsida</taxon>
        <taxon>Selaginellales</taxon>
        <taxon>Selaginellaceae</taxon>
        <taxon>Selaginella</taxon>
    </lineage>
</organism>
<evidence type="ECO:0000313" key="4">
    <source>
        <dbReference type="Proteomes" id="UP000001514"/>
    </source>
</evidence>
<dbReference type="GO" id="GO:0019216">
    <property type="term" value="P:regulation of lipid metabolic process"/>
    <property type="evidence" value="ECO:0000318"/>
    <property type="project" value="GO_Central"/>
</dbReference>
<keyword evidence="4" id="KW-1185">Reference proteome</keyword>